<name>A0A1F7S243_9BACT</name>
<dbReference type="PANTHER" id="PTHR42188">
    <property type="entry name" value="23S RRNA-SPECIFIC ENDONUCLEASE VAPC20"/>
    <property type="match status" value="1"/>
</dbReference>
<evidence type="ECO:0000259" key="1">
    <source>
        <dbReference type="Pfam" id="PF01850"/>
    </source>
</evidence>
<dbReference type="PANTHER" id="PTHR42188:SF1">
    <property type="entry name" value="23S RRNA-SPECIFIC ENDONUCLEASE VAPC20"/>
    <property type="match status" value="1"/>
</dbReference>
<protein>
    <recommendedName>
        <fullName evidence="1">PIN domain-containing protein</fullName>
    </recommendedName>
</protein>
<dbReference type="GO" id="GO:0016075">
    <property type="term" value="P:rRNA catabolic process"/>
    <property type="evidence" value="ECO:0007669"/>
    <property type="project" value="TreeGrafter"/>
</dbReference>
<dbReference type="EMBL" id="MGDD01000051">
    <property type="protein sequence ID" value="OGL47885.1"/>
    <property type="molecule type" value="Genomic_DNA"/>
</dbReference>
<accession>A0A1F7S243</accession>
<feature type="domain" description="PIN" evidence="1">
    <location>
        <begin position="5"/>
        <end position="128"/>
    </location>
</feature>
<dbReference type="Gene3D" id="3.40.50.1010">
    <property type="entry name" value="5'-nuclease"/>
    <property type="match status" value="1"/>
</dbReference>
<evidence type="ECO:0000313" key="2">
    <source>
        <dbReference type="EMBL" id="OGL47885.1"/>
    </source>
</evidence>
<dbReference type="GO" id="GO:0004521">
    <property type="term" value="F:RNA endonuclease activity"/>
    <property type="evidence" value="ECO:0007669"/>
    <property type="project" value="InterPro"/>
</dbReference>
<comment type="caution">
    <text evidence="2">The sequence shown here is derived from an EMBL/GenBank/DDBJ whole genome shotgun (WGS) entry which is preliminary data.</text>
</comment>
<dbReference type="SUPFAM" id="SSF88723">
    <property type="entry name" value="PIN domain-like"/>
    <property type="match status" value="1"/>
</dbReference>
<sequence>MKAVFADSDYWIAIARPNDQWAAIAKKAKESLGEVFIITTDEVLAEFLAALSKGGEKIRKQVVKMVKAILENPNIRVFPQTRDSFLKGLKFYEDRADKEYSLTDCISMNVMKSESLVDILTHDHHFEQEAFNILMRKS</sequence>
<organism evidence="2 3">
    <name type="scientific">Candidatus Schekmanbacteria bacterium RBG_13_48_7</name>
    <dbReference type="NCBI Taxonomy" id="1817878"/>
    <lineage>
        <taxon>Bacteria</taxon>
        <taxon>Candidatus Schekmaniibacteriota</taxon>
    </lineage>
</organism>
<dbReference type="InterPro" id="IPR002716">
    <property type="entry name" value="PIN_dom"/>
</dbReference>
<dbReference type="AlphaFoldDB" id="A0A1F7S243"/>
<dbReference type="Pfam" id="PF01850">
    <property type="entry name" value="PIN"/>
    <property type="match status" value="1"/>
</dbReference>
<dbReference type="InterPro" id="IPR039018">
    <property type="entry name" value="VapC20-like"/>
</dbReference>
<gene>
    <name evidence="2" type="ORF">A2161_22745</name>
</gene>
<reference evidence="2 3" key="1">
    <citation type="journal article" date="2016" name="Nat. Commun.">
        <title>Thousands of microbial genomes shed light on interconnected biogeochemical processes in an aquifer system.</title>
        <authorList>
            <person name="Anantharaman K."/>
            <person name="Brown C.T."/>
            <person name="Hug L.A."/>
            <person name="Sharon I."/>
            <person name="Castelle C.J."/>
            <person name="Probst A.J."/>
            <person name="Thomas B.C."/>
            <person name="Singh A."/>
            <person name="Wilkins M.J."/>
            <person name="Karaoz U."/>
            <person name="Brodie E.L."/>
            <person name="Williams K.H."/>
            <person name="Hubbard S.S."/>
            <person name="Banfield J.F."/>
        </authorList>
    </citation>
    <scope>NUCLEOTIDE SEQUENCE [LARGE SCALE GENOMIC DNA]</scope>
</reference>
<evidence type="ECO:0000313" key="3">
    <source>
        <dbReference type="Proteomes" id="UP000179266"/>
    </source>
</evidence>
<dbReference type="Proteomes" id="UP000179266">
    <property type="component" value="Unassembled WGS sequence"/>
</dbReference>
<dbReference type="InterPro" id="IPR029060">
    <property type="entry name" value="PIN-like_dom_sf"/>
</dbReference>
<proteinExistence type="predicted"/>